<dbReference type="PROSITE" id="PS50929">
    <property type="entry name" value="ABC_TM1F"/>
    <property type="match status" value="1"/>
</dbReference>
<dbReference type="InterPro" id="IPR003593">
    <property type="entry name" value="AAA+_ATPase"/>
</dbReference>
<dbReference type="Proteomes" id="UP000295184">
    <property type="component" value="Unassembled WGS sequence"/>
</dbReference>
<evidence type="ECO:0000256" key="5">
    <source>
        <dbReference type="ARBA" id="ARBA00022989"/>
    </source>
</evidence>
<dbReference type="InterPro" id="IPR036640">
    <property type="entry name" value="ABC1_TM_sf"/>
</dbReference>
<name>A0A4R1QYY1_9FIRM</name>
<evidence type="ECO:0000256" key="1">
    <source>
        <dbReference type="ARBA" id="ARBA00004651"/>
    </source>
</evidence>
<evidence type="ECO:0000256" key="2">
    <source>
        <dbReference type="ARBA" id="ARBA00022692"/>
    </source>
</evidence>
<dbReference type="InterPro" id="IPR039421">
    <property type="entry name" value="Type_1_exporter"/>
</dbReference>
<proteinExistence type="predicted"/>
<evidence type="ECO:0000256" key="3">
    <source>
        <dbReference type="ARBA" id="ARBA00022741"/>
    </source>
</evidence>
<dbReference type="AlphaFoldDB" id="A0A4R1QYY1"/>
<dbReference type="CDD" id="cd07346">
    <property type="entry name" value="ABC_6TM_exporters"/>
    <property type="match status" value="1"/>
</dbReference>
<evidence type="ECO:0000259" key="8">
    <source>
        <dbReference type="PROSITE" id="PS50893"/>
    </source>
</evidence>
<dbReference type="GO" id="GO:0016887">
    <property type="term" value="F:ATP hydrolysis activity"/>
    <property type="evidence" value="ECO:0007669"/>
    <property type="project" value="InterPro"/>
</dbReference>
<dbReference type="RefSeq" id="WP_132587342.1">
    <property type="nucleotide sequence ID" value="NZ_CABKVM010000016.1"/>
</dbReference>
<dbReference type="Pfam" id="PF00664">
    <property type="entry name" value="ABC_membrane"/>
    <property type="match status" value="1"/>
</dbReference>
<dbReference type="GO" id="GO:0034040">
    <property type="term" value="F:ATPase-coupled lipid transmembrane transporter activity"/>
    <property type="evidence" value="ECO:0007669"/>
    <property type="project" value="TreeGrafter"/>
</dbReference>
<dbReference type="GO" id="GO:0005886">
    <property type="term" value="C:plasma membrane"/>
    <property type="evidence" value="ECO:0007669"/>
    <property type="project" value="UniProtKB-SubCell"/>
</dbReference>
<feature type="transmembrane region" description="Helical" evidence="7">
    <location>
        <begin position="56"/>
        <end position="74"/>
    </location>
</feature>
<dbReference type="SUPFAM" id="SSF90123">
    <property type="entry name" value="ABC transporter transmembrane region"/>
    <property type="match status" value="1"/>
</dbReference>
<dbReference type="InterPro" id="IPR011527">
    <property type="entry name" value="ABC1_TM_dom"/>
</dbReference>
<evidence type="ECO:0000313" key="11">
    <source>
        <dbReference type="Proteomes" id="UP000295184"/>
    </source>
</evidence>
<evidence type="ECO:0000256" key="7">
    <source>
        <dbReference type="SAM" id="Phobius"/>
    </source>
</evidence>
<comment type="caution">
    <text evidence="10">The sequence shown here is derived from an EMBL/GenBank/DDBJ whole genome shotgun (WGS) entry which is preliminary data.</text>
</comment>
<protein>
    <submittedName>
        <fullName evidence="10">ATP-binding cassette subfamily B protein</fullName>
    </submittedName>
</protein>
<feature type="domain" description="ABC transmembrane type-1" evidence="9">
    <location>
        <begin position="21"/>
        <end position="303"/>
    </location>
</feature>
<organism evidence="10 11">
    <name type="scientific">Allofournierella massiliensis</name>
    <dbReference type="NCBI Taxonomy" id="1650663"/>
    <lineage>
        <taxon>Bacteria</taxon>
        <taxon>Bacillati</taxon>
        <taxon>Bacillota</taxon>
        <taxon>Clostridia</taxon>
        <taxon>Eubacteriales</taxon>
        <taxon>Oscillospiraceae</taxon>
        <taxon>Allofournierella</taxon>
    </lineage>
</organism>
<dbReference type="InterPro" id="IPR003439">
    <property type="entry name" value="ABC_transporter-like_ATP-bd"/>
</dbReference>
<evidence type="ECO:0000256" key="4">
    <source>
        <dbReference type="ARBA" id="ARBA00022840"/>
    </source>
</evidence>
<keyword evidence="6 7" id="KW-0472">Membrane</keyword>
<keyword evidence="4 10" id="KW-0067">ATP-binding</keyword>
<dbReference type="PANTHER" id="PTHR24221">
    <property type="entry name" value="ATP-BINDING CASSETTE SUB-FAMILY B"/>
    <property type="match status" value="1"/>
</dbReference>
<feature type="transmembrane region" description="Helical" evidence="7">
    <location>
        <begin position="136"/>
        <end position="156"/>
    </location>
</feature>
<dbReference type="SUPFAM" id="SSF52540">
    <property type="entry name" value="P-loop containing nucleoside triphosphate hydrolases"/>
    <property type="match status" value="1"/>
</dbReference>
<keyword evidence="2 7" id="KW-0812">Transmembrane</keyword>
<sequence length="552" mass="62248">MPQKRSLHDIFNLKSHTLRIVVLVLLFAASTALGVIVPLLEQQLIDDGLIKLDTNVVLRFSVLFLLVISISKGIEFLELSIQNKIQTDVGIKLKQKIFEHAFQLKPSQYQKDGFLKILSDALYDVDNVLEIVENNFLIIGGIAIKAVGAIIALLLISWKLTLVVLCFIPVKILLNNIAKKRVAHQSESLLETHKKYTHWFNNTVLCIPDIKIWNLKKKKELEGIQYEAEIHRFLRKSLLVKQANNSCSQILDHLVTCALYLTGVLMMLSQNLTLGGLMAFISYSSYIVSPLDIVLGLRLSISEIRPSITSLRQFFSLERENRDGITHMPDDVKSISATNLNFQIDDSVILKDISFEIFKGEKVAIIGDNGSGKSTLINLLLRMQDFSSGELCLNGNNIREYDIDDYRSVFSVVSQKVNMFNTTIIENVFVNKDEEPEDPAKAIGRYSDMLGPNIINRLHDTTGSEGSFLSGGEKQKIALTRALCHKRKILLLDEAASNLDSASHQKMLELVLNSIDFDIVFVVTHDHEELSRYDKILRLENGQLTVIKQDRS</sequence>
<comment type="subcellular location">
    <subcellularLocation>
        <location evidence="1">Cell membrane</location>
        <topology evidence="1">Multi-pass membrane protein</topology>
    </subcellularLocation>
</comment>
<dbReference type="SMART" id="SM00382">
    <property type="entry name" value="AAA"/>
    <property type="match status" value="1"/>
</dbReference>
<dbReference type="InterPro" id="IPR027417">
    <property type="entry name" value="P-loop_NTPase"/>
</dbReference>
<accession>A0A4R1QYY1</accession>
<feature type="domain" description="ABC transporter" evidence="8">
    <location>
        <begin position="335"/>
        <end position="552"/>
    </location>
</feature>
<gene>
    <name evidence="10" type="ORF">EDD77_10847</name>
</gene>
<keyword evidence="3" id="KW-0547">Nucleotide-binding</keyword>
<dbReference type="GO" id="GO:0005524">
    <property type="term" value="F:ATP binding"/>
    <property type="evidence" value="ECO:0007669"/>
    <property type="project" value="UniProtKB-KW"/>
</dbReference>
<dbReference type="PANTHER" id="PTHR24221:SF654">
    <property type="entry name" value="ATP-BINDING CASSETTE SUB-FAMILY B MEMBER 6"/>
    <property type="match status" value="1"/>
</dbReference>
<dbReference type="Pfam" id="PF00005">
    <property type="entry name" value="ABC_tran"/>
    <property type="match status" value="1"/>
</dbReference>
<dbReference type="STRING" id="1650663.GCA_001486665_01509"/>
<evidence type="ECO:0000313" key="10">
    <source>
        <dbReference type="EMBL" id="TCL58179.1"/>
    </source>
</evidence>
<dbReference type="EMBL" id="SLUM01000008">
    <property type="protein sequence ID" value="TCL58179.1"/>
    <property type="molecule type" value="Genomic_DNA"/>
</dbReference>
<dbReference type="Gene3D" id="3.40.50.300">
    <property type="entry name" value="P-loop containing nucleotide triphosphate hydrolases"/>
    <property type="match status" value="1"/>
</dbReference>
<reference evidence="10 11" key="1">
    <citation type="submission" date="2019-03" db="EMBL/GenBank/DDBJ databases">
        <title>Genomic Encyclopedia of Type Strains, Phase IV (KMG-IV): sequencing the most valuable type-strain genomes for metagenomic binning, comparative biology and taxonomic classification.</title>
        <authorList>
            <person name="Goeker M."/>
        </authorList>
    </citation>
    <scope>NUCLEOTIDE SEQUENCE [LARGE SCALE GENOMIC DNA]</scope>
    <source>
        <strain evidence="10 11">DSM 100451</strain>
    </source>
</reference>
<dbReference type="GO" id="GO:0140359">
    <property type="term" value="F:ABC-type transporter activity"/>
    <property type="evidence" value="ECO:0007669"/>
    <property type="project" value="InterPro"/>
</dbReference>
<keyword evidence="5 7" id="KW-1133">Transmembrane helix</keyword>
<dbReference type="Gene3D" id="1.20.1560.10">
    <property type="entry name" value="ABC transporter type 1, transmembrane domain"/>
    <property type="match status" value="1"/>
</dbReference>
<dbReference type="PROSITE" id="PS50893">
    <property type="entry name" value="ABC_TRANSPORTER_2"/>
    <property type="match status" value="1"/>
</dbReference>
<dbReference type="OrthoDB" id="95687at2"/>
<feature type="transmembrane region" description="Helical" evidence="7">
    <location>
        <begin position="20"/>
        <end position="40"/>
    </location>
</feature>
<evidence type="ECO:0000259" key="9">
    <source>
        <dbReference type="PROSITE" id="PS50929"/>
    </source>
</evidence>
<evidence type="ECO:0000256" key="6">
    <source>
        <dbReference type="ARBA" id="ARBA00023136"/>
    </source>
</evidence>
<dbReference type="CDD" id="cd03228">
    <property type="entry name" value="ABCC_MRP_Like"/>
    <property type="match status" value="1"/>
</dbReference>